<feature type="transmembrane region" description="Helical" evidence="1">
    <location>
        <begin position="27"/>
        <end position="44"/>
    </location>
</feature>
<reference evidence="3 4" key="1">
    <citation type="submission" date="2019-10" db="EMBL/GenBank/DDBJ databases">
        <title>Whole genome shotgun sequence of Acrocarpospora corrugata NBRC 13972.</title>
        <authorList>
            <person name="Ichikawa N."/>
            <person name="Kimura A."/>
            <person name="Kitahashi Y."/>
            <person name="Komaki H."/>
            <person name="Oguchi A."/>
        </authorList>
    </citation>
    <scope>NUCLEOTIDE SEQUENCE [LARGE SCALE GENOMIC DNA]</scope>
    <source>
        <strain evidence="3 4">NBRC 13972</strain>
    </source>
</reference>
<evidence type="ECO:0000313" key="4">
    <source>
        <dbReference type="Proteomes" id="UP000334990"/>
    </source>
</evidence>
<dbReference type="InterPro" id="IPR005135">
    <property type="entry name" value="Endo/exonuclease/phosphatase"/>
</dbReference>
<protein>
    <submittedName>
        <fullName evidence="3">Endonuclease</fullName>
    </submittedName>
</protein>
<keyword evidence="3" id="KW-0540">Nuclease</keyword>
<keyword evidence="3" id="KW-0255">Endonuclease</keyword>
<keyword evidence="1" id="KW-1133">Transmembrane helix</keyword>
<dbReference type="SUPFAM" id="SSF56219">
    <property type="entry name" value="DNase I-like"/>
    <property type="match status" value="1"/>
</dbReference>
<evidence type="ECO:0000313" key="3">
    <source>
        <dbReference type="EMBL" id="GES05652.1"/>
    </source>
</evidence>
<name>A0A5M3WC65_9ACTN</name>
<dbReference type="InterPro" id="IPR036691">
    <property type="entry name" value="Endo/exonu/phosph_ase_sf"/>
</dbReference>
<feature type="transmembrane region" description="Helical" evidence="1">
    <location>
        <begin position="80"/>
        <end position="97"/>
    </location>
</feature>
<dbReference type="Proteomes" id="UP000334990">
    <property type="component" value="Unassembled WGS sequence"/>
</dbReference>
<dbReference type="GO" id="GO:0004519">
    <property type="term" value="F:endonuclease activity"/>
    <property type="evidence" value="ECO:0007669"/>
    <property type="project" value="UniProtKB-KW"/>
</dbReference>
<feature type="transmembrane region" description="Helical" evidence="1">
    <location>
        <begin position="50"/>
        <end position="73"/>
    </location>
</feature>
<accession>A0A5M3WC65</accession>
<dbReference type="Pfam" id="PF03372">
    <property type="entry name" value="Exo_endo_phos"/>
    <property type="match status" value="1"/>
</dbReference>
<keyword evidence="4" id="KW-1185">Reference proteome</keyword>
<gene>
    <name evidence="3" type="ORF">Acor_77200</name>
</gene>
<keyword evidence="3" id="KW-0378">Hydrolase</keyword>
<dbReference type="Gene3D" id="3.60.10.10">
    <property type="entry name" value="Endonuclease/exonuclease/phosphatase"/>
    <property type="match status" value="1"/>
</dbReference>
<organism evidence="3 4">
    <name type="scientific">Acrocarpospora corrugata</name>
    <dbReference type="NCBI Taxonomy" id="35763"/>
    <lineage>
        <taxon>Bacteria</taxon>
        <taxon>Bacillati</taxon>
        <taxon>Actinomycetota</taxon>
        <taxon>Actinomycetes</taxon>
        <taxon>Streptosporangiales</taxon>
        <taxon>Streptosporangiaceae</taxon>
        <taxon>Acrocarpospora</taxon>
    </lineage>
</organism>
<feature type="domain" description="Endonuclease/exonuclease/phosphatase" evidence="2">
    <location>
        <begin position="116"/>
        <end position="321"/>
    </location>
</feature>
<dbReference type="AlphaFoldDB" id="A0A5M3WC65"/>
<comment type="caution">
    <text evidence="3">The sequence shown here is derived from an EMBL/GenBank/DDBJ whole genome shotgun (WGS) entry which is preliminary data.</text>
</comment>
<evidence type="ECO:0000256" key="1">
    <source>
        <dbReference type="SAM" id="Phobius"/>
    </source>
</evidence>
<keyword evidence="1" id="KW-0812">Transmembrane</keyword>
<sequence length="335" mass="35679">MDESDVIEVGGVIATPSREHRRGWRRLAWFLVVPCAAWALFQLAGLRFGVLGVVVSTATPYAAAGALVAVLIAALARARAAAVVGLLAVAGLLFQVTPRAVATEQPAAGGPTLRVLTINIMMGEADSDVLLDLVRRLRPDVVSVQELEPWAVIALSRKGLPDILPYTHLLPRRGGAGGGLYSRFPLTALPEFAPRRGHEMPYARLLIPGAPPVDIAAVHPVNPVKQGTRTWRAGLASMPASGGDAIRIMAGDFNATLDHPEFRQVLARGYRDAAEVIGAGLTPTWPANWRTPPMITIDHVLADPRVQVLSVAAHTIPGTDHRAVFAELRLPATLS</sequence>
<dbReference type="EMBL" id="BLAD01000107">
    <property type="protein sequence ID" value="GES05652.1"/>
    <property type="molecule type" value="Genomic_DNA"/>
</dbReference>
<evidence type="ECO:0000259" key="2">
    <source>
        <dbReference type="Pfam" id="PF03372"/>
    </source>
</evidence>
<keyword evidence="1" id="KW-0472">Membrane</keyword>
<dbReference type="RefSeq" id="WP_246239699.1">
    <property type="nucleotide sequence ID" value="NZ_BAAABN010000035.1"/>
</dbReference>
<proteinExistence type="predicted"/>